<sequence>MPEQHELVILLDGWRGWMPPEQLTPLLAGDWEPSPCESTPGVDPGYSVIAGLMHLPDERAVAHRISGAYEATPCQWMAGRDHVLLQASSPPTQAEASALASAASDALDGVAIRVEPDGIWCVDAGFDLHAPGPLGALGRNVGGVLPMSSTPVAAKQFFNLLQMVWHEHPVNEARARAGVAPINALWLSGRPHGAIVDPGSTSATLIQSSGRRARRLASSLQTTATSASGHTVLWLESVRDALLSGETSLSAAVREDLASLAQALASPLAAGQVSLIITGPDGARRLRRRAAPSGLKRLAKLLGQRTAPAKLAAHLFE</sequence>
<evidence type="ECO:0000313" key="2">
    <source>
        <dbReference type="Proteomes" id="UP001595556"/>
    </source>
</evidence>
<accession>A0ABV7GY82</accession>
<dbReference type="EMBL" id="JBHRTI010000003">
    <property type="protein sequence ID" value="MFC3146628.1"/>
    <property type="molecule type" value="Genomic_DNA"/>
</dbReference>
<comment type="caution">
    <text evidence="1">The sequence shown here is derived from an EMBL/GenBank/DDBJ whole genome shotgun (WGS) entry which is preliminary data.</text>
</comment>
<reference evidence="2" key="1">
    <citation type="journal article" date="2019" name="Int. J. Syst. Evol. Microbiol.">
        <title>The Global Catalogue of Microorganisms (GCM) 10K type strain sequencing project: providing services to taxonomists for standard genome sequencing and annotation.</title>
        <authorList>
            <consortium name="The Broad Institute Genomics Platform"/>
            <consortium name="The Broad Institute Genome Sequencing Center for Infectious Disease"/>
            <person name="Wu L."/>
            <person name="Ma J."/>
        </authorList>
    </citation>
    <scope>NUCLEOTIDE SEQUENCE [LARGE SCALE GENOMIC DNA]</scope>
    <source>
        <strain evidence="2">KCTC 52168</strain>
    </source>
</reference>
<evidence type="ECO:0000313" key="1">
    <source>
        <dbReference type="EMBL" id="MFC3146628.1"/>
    </source>
</evidence>
<gene>
    <name evidence="1" type="ORF">ACFOEN_03115</name>
</gene>
<organism evidence="1 2">
    <name type="scientific">Piscinibacterium candidicorallinum</name>
    <dbReference type="NCBI Taxonomy" id="1793872"/>
    <lineage>
        <taxon>Bacteria</taxon>
        <taxon>Pseudomonadati</taxon>
        <taxon>Pseudomonadota</taxon>
        <taxon>Betaproteobacteria</taxon>
        <taxon>Burkholderiales</taxon>
        <taxon>Piscinibacterium</taxon>
    </lineage>
</organism>
<keyword evidence="2" id="KW-1185">Reference proteome</keyword>
<proteinExistence type="predicted"/>
<protein>
    <submittedName>
        <fullName evidence="1">Uncharacterized protein</fullName>
    </submittedName>
</protein>
<dbReference type="RefSeq" id="WP_377300993.1">
    <property type="nucleotide sequence ID" value="NZ_CP180191.1"/>
</dbReference>
<dbReference type="Proteomes" id="UP001595556">
    <property type="component" value="Unassembled WGS sequence"/>
</dbReference>
<name>A0ABV7GY82_9BURK</name>